<dbReference type="HAMAP" id="MF_00145">
    <property type="entry name" value="Phosphoglyc_kinase"/>
    <property type="match status" value="1"/>
</dbReference>
<comment type="subunit">
    <text evidence="4 13">Monomer.</text>
</comment>
<feature type="binding site" evidence="13">
    <location>
        <position position="122"/>
    </location>
    <ligand>
        <name>substrate</name>
    </ligand>
</feature>
<evidence type="ECO:0000256" key="15">
    <source>
        <dbReference type="PIRSR" id="PIRSR000724-2"/>
    </source>
</evidence>
<dbReference type="GO" id="GO:0006096">
    <property type="term" value="P:glycolytic process"/>
    <property type="evidence" value="ECO:0007669"/>
    <property type="project" value="UniProtKB-UniRule"/>
</dbReference>
<protein>
    <recommendedName>
        <fullName evidence="6 13">Phosphoglycerate kinase</fullName>
        <ecNumber evidence="5 13">2.7.2.3</ecNumber>
    </recommendedName>
</protein>
<dbReference type="GO" id="GO:0005829">
    <property type="term" value="C:cytosol"/>
    <property type="evidence" value="ECO:0007669"/>
    <property type="project" value="TreeGrafter"/>
</dbReference>
<feature type="binding site" evidence="13">
    <location>
        <position position="155"/>
    </location>
    <ligand>
        <name>substrate</name>
    </ligand>
</feature>
<gene>
    <name evidence="13 17" type="primary">pgk</name>
    <name evidence="17" type="ORF">ABR82_07215</name>
</gene>
<comment type="catalytic activity">
    <reaction evidence="1 13 16">
        <text>(2R)-3-phosphoglycerate + ATP = (2R)-3-phospho-glyceroyl phosphate + ADP</text>
        <dbReference type="Rhea" id="RHEA:14801"/>
        <dbReference type="ChEBI" id="CHEBI:30616"/>
        <dbReference type="ChEBI" id="CHEBI:57604"/>
        <dbReference type="ChEBI" id="CHEBI:58272"/>
        <dbReference type="ChEBI" id="CHEBI:456216"/>
        <dbReference type="EC" id="2.7.2.3"/>
    </reaction>
</comment>
<dbReference type="GO" id="GO:0043531">
    <property type="term" value="F:ADP binding"/>
    <property type="evidence" value="ECO:0007669"/>
    <property type="project" value="TreeGrafter"/>
</dbReference>
<dbReference type="PANTHER" id="PTHR11406">
    <property type="entry name" value="PHOSPHOGLYCERATE KINASE"/>
    <property type="match status" value="1"/>
</dbReference>
<evidence type="ECO:0000256" key="13">
    <source>
        <dbReference type="HAMAP-Rule" id="MF_00145"/>
    </source>
</evidence>
<name>A0A0R2RHA2_9BACT</name>
<feature type="binding site" evidence="14">
    <location>
        <position position="40"/>
    </location>
    <ligand>
        <name>(2R)-3-phosphoglycerate</name>
        <dbReference type="ChEBI" id="CHEBI:58272"/>
    </ligand>
</feature>
<dbReference type="PANTHER" id="PTHR11406:SF23">
    <property type="entry name" value="PHOSPHOGLYCERATE KINASE 1, CHLOROPLASTIC-RELATED"/>
    <property type="match status" value="1"/>
</dbReference>
<feature type="binding site" evidence="13 14">
    <location>
        <begin position="21"/>
        <end position="23"/>
    </location>
    <ligand>
        <name>substrate</name>
    </ligand>
</feature>
<keyword evidence="7 13" id="KW-0963">Cytoplasm</keyword>
<sequence>MPKLTVQALNPKGQPVFVRVDFNVPLEPSPEGPRISDDTRIQETLPTLQLLLEKGASLILASHLGRPKGKPEEKYSLRPIAAYLAKKLHRPVHFASDCVGPEADQARASLKPGEILLLENVRFHAEEEKNDPAFAQKLLGTAKIYVNDAFGSAHRAHASTEGCARLATQAAAGLLMEKELRYLGSELSQPKPPFLVILGGAKVGDKIGVLRALLEKANTILIGGGMSYTFRLAQGRKIGRSLCEPDKVELAKSILAEAEKRGVRLLLPEDTLIVEKLDFAGRTVSPGKFTQPGADIPDGWEGVDIGPQARATYAQEISTASTILWNGPMGVFEIPACAEGTFAIAQAVAANQKAVSIIGGGDSVKAVKKAGVANQVTFISTGGGASLEFLEGKNLPGVAALQDLP</sequence>
<dbReference type="SUPFAM" id="SSF53748">
    <property type="entry name" value="Phosphoglycerate kinase"/>
    <property type="match status" value="1"/>
</dbReference>
<dbReference type="GO" id="GO:0004618">
    <property type="term" value="F:phosphoglycerate kinase activity"/>
    <property type="evidence" value="ECO:0007669"/>
    <property type="project" value="UniProtKB-UniRule"/>
</dbReference>
<feature type="binding site" evidence="13 15">
    <location>
        <begin position="360"/>
        <end position="363"/>
    </location>
    <ligand>
        <name>ATP</name>
        <dbReference type="ChEBI" id="CHEBI:30616"/>
    </ligand>
</feature>
<evidence type="ECO:0000256" key="1">
    <source>
        <dbReference type="ARBA" id="ARBA00000642"/>
    </source>
</evidence>
<feature type="binding site" evidence="13">
    <location>
        <position position="302"/>
    </location>
    <ligand>
        <name>ATP</name>
        <dbReference type="ChEBI" id="CHEBI:30616"/>
    </ligand>
</feature>
<evidence type="ECO:0000256" key="2">
    <source>
        <dbReference type="ARBA" id="ARBA00004838"/>
    </source>
</evidence>
<evidence type="ECO:0000256" key="12">
    <source>
        <dbReference type="ARBA" id="ARBA00023152"/>
    </source>
</evidence>
<keyword evidence="12 13" id="KW-0324">Glycolysis</keyword>
<dbReference type="CDD" id="cd00318">
    <property type="entry name" value="Phosphoglycerate_kinase"/>
    <property type="match status" value="1"/>
</dbReference>
<feature type="binding site" evidence="14">
    <location>
        <position position="122"/>
    </location>
    <ligand>
        <name>(2R)-3-phosphoglycerate</name>
        <dbReference type="ChEBI" id="CHEBI:58272"/>
    </ligand>
</feature>
<proteinExistence type="inferred from homology"/>
<evidence type="ECO:0000256" key="5">
    <source>
        <dbReference type="ARBA" id="ARBA00013061"/>
    </source>
</evidence>
<evidence type="ECO:0000256" key="4">
    <source>
        <dbReference type="ARBA" id="ARBA00011245"/>
    </source>
</evidence>
<dbReference type="AlphaFoldDB" id="A0A0R2RHA2"/>
<dbReference type="GO" id="GO:0006094">
    <property type="term" value="P:gluconeogenesis"/>
    <property type="evidence" value="ECO:0007669"/>
    <property type="project" value="TreeGrafter"/>
</dbReference>
<evidence type="ECO:0000256" key="10">
    <source>
        <dbReference type="ARBA" id="ARBA00022777"/>
    </source>
</evidence>
<dbReference type="FunFam" id="3.40.50.1260:FF:000031">
    <property type="entry name" value="Phosphoglycerate kinase 1"/>
    <property type="match status" value="1"/>
</dbReference>
<evidence type="ECO:0000256" key="16">
    <source>
        <dbReference type="RuleBase" id="RU000532"/>
    </source>
</evidence>
<evidence type="ECO:0000313" key="17">
    <source>
        <dbReference type="EMBL" id="KRO62031.1"/>
    </source>
</evidence>
<dbReference type="Proteomes" id="UP000051269">
    <property type="component" value="Unassembled WGS sequence"/>
</dbReference>
<comment type="pathway">
    <text evidence="2 13">Carbohydrate degradation; glycolysis; pyruvate from D-glyceraldehyde 3-phosphate: step 2/5.</text>
</comment>
<evidence type="ECO:0000313" key="18">
    <source>
        <dbReference type="Proteomes" id="UP000051269"/>
    </source>
</evidence>
<feature type="binding site" evidence="13">
    <location>
        <position position="40"/>
    </location>
    <ligand>
        <name>substrate</name>
    </ligand>
</feature>
<dbReference type="Pfam" id="PF00162">
    <property type="entry name" value="PGK"/>
    <property type="match status" value="1"/>
</dbReference>
<evidence type="ECO:0000256" key="7">
    <source>
        <dbReference type="ARBA" id="ARBA00022490"/>
    </source>
</evidence>
<comment type="caution">
    <text evidence="17">The sequence shown here is derived from an EMBL/GenBank/DDBJ whole genome shotgun (WGS) entry which is preliminary data.</text>
</comment>
<feature type="binding site" evidence="13 15">
    <location>
        <position position="206"/>
    </location>
    <ligand>
        <name>ATP</name>
        <dbReference type="ChEBI" id="CHEBI:30616"/>
    </ligand>
</feature>
<evidence type="ECO:0000256" key="14">
    <source>
        <dbReference type="PIRSR" id="PIRSR000724-1"/>
    </source>
</evidence>
<evidence type="ECO:0000256" key="8">
    <source>
        <dbReference type="ARBA" id="ARBA00022679"/>
    </source>
</evidence>
<evidence type="ECO:0000256" key="9">
    <source>
        <dbReference type="ARBA" id="ARBA00022741"/>
    </source>
</evidence>
<dbReference type="Gene3D" id="3.40.50.1260">
    <property type="entry name" value="Phosphoglycerate kinase, N-terminal domain"/>
    <property type="match status" value="2"/>
</dbReference>
<keyword evidence="10 13" id="KW-0418">Kinase</keyword>
<keyword evidence="8 13" id="KW-0808">Transferase</keyword>
<feature type="binding site" evidence="13 15">
    <location>
        <position position="333"/>
    </location>
    <ligand>
        <name>ATP</name>
        <dbReference type="ChEBI" id="CHEBI:30616"/>
    </ligand>
</feature>
<dbReference type="GO" id="GO:0005524">
    <property type="term" value="F:ATP binding"/>
    <property type="evidence" value="ECO:0007669"/>
    <property type="project" value="UniProtKB-KW"/>
</dbReference>
<dbReference type="FunFam" id="3.40.50.1260:FF:000006">
    <property type="entry name" value="Phosphoglycerate kinase"/>
    <property type="match status" value="1"/>
</dbReference>
<dbReference type="EC" id="2.7.2.3" evidence="5 13"/>
<accession>A0A0R2RHA2</accession>
<dbReference type="PIRSF" id="PIRSF000724">
    <property type="entry name" value="Pgk"/>
    <property type="match status" value="1"/>
</dbReference>
<reference evidence="17 18" key="1">
    <citation type="submission" date="2015-10" db="EMBL/GenBank/DDBJ databases">
        <title>Metagenome-Assembled Genomes uncover a global brackish microbiome.</title>
        <authorList>
            <person name="Hugerth L.W."/>
            <person name="Larsson J."/>
            <person name="Alneberg J."/>
            <person name="Lindh M.V."/>
            <person name="Legrand C."/>
            <person name="Pinhassi J."/>
            <person name="Andersson A.F."/>
        </authorList>
    </citation>
    <scope>NUCLEOTIDE SEQUENCE [LARGE SCALE GENOMIC DNA]</scope>
    <source>
        <strain evidence="17">BACL18 MAG-120507-bin52</strain>
    </source>
</reference>
<keyword evidence="9 13" id="KW-0547">Nucleotide-binding</keyword>
<comment type="subcellular location">
    <subcellularLocation>
        <location evidence="13">Cytoplasm</location>
    </subcellularLocation>
</comment>
<dbReference type="EMBL" id="LIBO01000151">
    <property type="protein sequence ID" value="KRO62031.1"/>
    <property type="molecule type" value="Genomic_DNA"/>
</dbReference>
<comment type="similarity">
    <text evidence="3 13 16">Belongs to the phosphoglycerate kinase family.</text>
</comment>
<dbReference type="UniPathway" id="UPA00109">
    <property type="reaction ID" value="UER00185"/>
</dbReference>
<feature type="binding site" evidence="13 14">
    <location>
        <begin position="63"/>
        <end position="66"/>
    </location>
    <ligand>
        <name>substrate</name>
    </ligand>
</feature>
<evidence type="ECO:0000256" key="6">
    <source>
        <dbReference type="ARBA" id="ARBA00016471"/>
    </source>
</evidence>
<keyword evidence="11 13" id="KW-0067">ATP-binding</keyword>
<dbReference type="InterPro" id="IPR015824">
    <property type="entry name" value="Phosphoglycerate_kinase_N"/>
</dbReference>
<evidence type="ECO:0000256" key="11">
    <source>
        <dbReference type="ARBA" id="ARBA00022840"/>
    </source>
</evidence>
<feature type="binding site" evidence="14">
    <location>
        <position position="155"/>
    </location>
    <ligand>
        <name>(2R)-3-phosphoglycerate</name>
        <dbReference type="ChEBI" id="CHEBI:58272"/>
    </ligand>
</feature>
<dbReference type="InterPro" id="IPR036043">
    <property type="entry name" value="Phosphoglycerate_kinase_sf"/>
</dbReference>
<organism evidence="17 18">
    <name type="scientific">Verrucomicrobia subdivision 6 bacterium BACL9 MAG-120507-bin52</name>
    <dbReference type="NCBI Taxonomy" id="1655590"/>
    <lineage>
        <taxon>Bacteria</taxon>
        <taxon>Pseudomonadati</taxon>
        <taxon>Verrucomicrobiota</taxon>
        <taxon>Verrucomicrobiia</taxon>
        <taxon>Verrucomicrobiales</taxon>
        <taxon>Verrucomicrobia subdivision 6</taxon>
    </lineage>
</organism>
<dbReference type="InterPro" id="IPR001576">
    <property type="entry name" value="Phosphoglycerate_kinase"/>
</dbReference>
<evidence type="ECO:0000256" key="3">
    <source>
        <dbReference type="ARBA" id="ARBA00008982"/>
    </source>
</evidence>
<dbReference type="PRINTS" id="PR00477">
    <property type="entry name" value="PHGLYCKINASE"/>
</dbReference>